<reference evidence="4 5" key="1">
    <citation type="journal article" date="2015" name="Nature">
        <title>rRNA introns, odd ribosomes, and small enigmatic genomes across a large radiation of phyla.</title>
        <authorList>
            <person name="Brown C.T."/>
            <person name="Hug L.A."/>
            <person name="Thomas B.C."/>
            <person name="Sharon I."/>
            <person name="Castelle C.J."/>
            <person name="Singh A."/>
            <person name="Wilkins M.J."/>
            <person name="Williams K.H."/>
            <person name="Banfield J.F."/>
        </authorList>
    </citation>
    <scope>NUCLEOTIDE SEQUENCE [LARGE SCALE GENOMIC DNA]</scope>
</reference>
<evidence type="ECO:0000256" key="2">
    <source>
        <dbReference type="SAM" id="Phobius"/>
    </source>
</evidence>
<feature type="compositionally biased region" description="Acidic residues" evidence="1">
    <location>
        <begin position="394"/>
        <end position="427"/>
    </location>
</feature>
<dbReference type="Proteomes" id="UP000033876">
    <property type="component" value="Unassembled WGS sequence"/>
</dbReference>
<comment type="caution">
    <text evidence="4">The sequence shown here is derived from an EMBL/GenBank/DDBJ whole genome shotgun (WGS) entry which is preliminary data.</text>
</comment>
<gene>
    <name evidence="4" type="ORF">US50_C0026G0002</name>
</gene>
<dbReference type="Gene3D" id="2.60.40.1120">
    <property type="entry name" value="Carboxypeptidase-like, regulatory domain"/>
    <property type="match status" value="1"/>
</dbReference>
<feature type="region of interest" description="Disordered" evidence="1">
    <location>
        <begin position="394"/>
        <end position="486"/>
    </location>
</feature>
<dbReference type="EMBL" id="LBTF01000026">
    <property type="protein sequence ID" value="KKQ35078.1"/>
    <property type="molecule type" value="Genomic_DNA"/>
</dbReference>
<keyword evidence="2" id="KW-1133">Transmembrane helix</keyword>
<feature type="transmembrane region" description="Helical" evidence="2">
    <location>
        <begin position="821"/>
        <end position="838"/>
    </location>
</feature>
<dbReference type="SUPFAM" id="SSF49464">
    <property type="entry name" value="Carboxypeptidase regulatory domain-like"/>
    <property type="match status" value="1"/>
</dbReference>
<dbReference type="AlphaFoldDB" id="A0A0G0GVK9"/>
<feature type="chain" id="PRO_5002532465" evidence="3">
    <location>
        <begin position="28"/>
        <end position="1061"/>
    </location>
</feature>
<feature type="signal peptide" evidence="3">
    <location>
        <begin position="1"/>
        <end position="27"/>
    </location>
</feature>
<proteinExistence type="predicted"/>
<dbReference type="PATRIC" id="fig|1618742.3.peg.487"/>
<keyword evidence="2" id="KW-0812">Transmembrane</keyword>
<name>A0A0G0GVK9_9BACT</name>
<feature type="transmembrane region" description="Helical" evidence="2">
    <location>
        <begin position="647"/>
        <end position="664"/>
    </location>
</feature>
<feature type="region of interest" description="Disordered" evidence="1">
    <location>
        <begin position="502"/>
        <end position="521"/>
    </location>
</feature>
<dbReference type="InterPro" id="IPR008969">
    <property type="entry name" value="CarboxyPept-like_regulatory"/>
</dbReference>
<keyword evidence="3" id="KW-0732">Signal</keyword>
<evidence type="ECO:0000256" key="1">
    <source>
        <dbReference type="SAM" id="MobiDB-lite"/>
    </source>
</evidence>
<sequence length="1061" mass="111847">MKTRIKILLFCFFVLVFSYSSVFIVFAANPGTITGTAQLACDDVIIPCTSLNTDVNFNATGSCPSCGVSINQTTVTGKIFNFQLGGTSPIDLGTAPGGPLEHNGAGKIFGQIWTVSGGLLSFGTDAANSTLTFTPSSGGATLNGFGWSTVKGLVSFNCSANPTPPTSCFNGSTVTTNWKLSSGGSSCTNVPAINGSCGTSDGGSFGLVPTADLCTTGTATAVTASDDDTEWLWSCTGTDGSCPYISSIDLDCSATKLAAPFDFSLGLNYDSTSPMLGCTDGDQSQVCAEIHGAPQITVPVDVLLSAGTAQVVNLSAAGTGLTSANISLSPISCSPSPSSCTSTLTLNSAGSHPLTGSCNGTDYPVTITGTSGVSPQITNTYDFTLKVGDLDDCEEFGPDVTSEDGDFLPPDEELPSDEETPPGEEPIDFTPDVTPGEGELPGEEPDGPPDTPTDPTVGEITDDGDGGGGGGEEGETSPEQTECPPGVIVCPTTPLDEEPADFTPGVEGEGEGEGEGEQPVCPPGVIVCEQTSPEQGEEGLPGEVSPELEPLMEITPLVTSEFVDNFTNTVSDIASNLFGEVLGETISSAVNNILGGVQKFLNYANVLLQNPAVRAAVRTVGLMSLGAGVLSSAIAALFLNPLSFSELFLLPVRMWSAILVALGLRKKARIWGTVYNSITKQPLDPAYVVLQDQSGKEINTAITDLDGRYGFLSDPGIYTLLANKTNHTFPSMKLKGRSYDELYPDLYFGAPIVVNKAGEVIAKNIPLDPIKFDWNEFAKGEQKLMHYYSRRDYWVGKISSMLFGVGLLISIIALFSSPYPYNYIIVGLYIITFILRHTKVLKPRLRGAILDKATGLPIPFSVIKVFSAATNVQIIKKVANILGQYLLLVPNGRYYVKIDKKNPDESYTLVHQSEPFDVKEGMIDKKFIINSKSPILAATPIINTVNTVNTVNAVNTVNPVRDREGSQRAPISNGINQAPPPLPPVTSKTPGVEAGPQDVPRSGLVKLTPGVGELVPQGGESEVQKKSEAYIPEIFKDIELAKPPENTEIKPNIITPDHQVL</sequence>
<protein>
    <submittedName>
        <fullName evidence="4">Uncharacterized protein</fullName>
    </submittedName>
</protein>
<feature type="region of interest" description="Disordered" evidence="1">
    <location>
        <begin position="963"/>
        <end position="999"/>
    </location>
</feature>
<accession>A0A0G0GVK9</accession>
<organism evidence="4 5">
    <name type="scientific">Candidatus Nomurabacteria bacterium GW2011_GWB1_37_5</name>
    <dbReference type="NCBI Taxonomy" id="1618742"/>
    <lineage>
        <taxon>Bacteria</taxon>
        <taxon>Candidatus Nomuraibacteriota</taxon>
    </lineage>
</organism>
<feature type="transmembrane region" description="Helical" evidence="2">
    <location>
        <begin position="793"/>
        <end position="815"/>
    </location>
</feature>
<evidence type="ECO:0000313" key="5">
    <source>
        <dbReference type="Proteomes" id="UP000033876"/>
    </source>
</evidence>
<keyword evidence="2" id="KW-0472">Membrane</keyword>
<evidence type="ECO:0000313" key="4">
    <source>
        <dbReference type="EMBL" id="KKQ35078.1"/>
    </source>
</evidence>
<evidence type="ECO:0000256" key="3">
    <source>
        <dbReference type="SAM" id="SignalP"/>
    </source>
</evidence>